<name>A0A4Y2FD18_ARAVE</name>
<evidence type="ECO:0000313" key="3">
    <source>
        <dbReference type="Proteomes" id="UP000499080"/>
    </source>
</evidence>
<feature type="region of interest" description="Disordered" evidence="1">
    <location>
        <begin position="1"/>
        <end position="36"/>
    </location>
</feature>
<proteinExistence type="predicted"/>
<protein>
    <submittedName>
        <fullName evidence="2">Uncharacterized protein</fullName>
    </submittedName>
</protein>
<accession>A0A4Y2FD18</accession>
<evidence type="ECO:0000313" key="2">
    <source>
        <dbReference type="EMBL" id="GBM38219.1"/>
    </source>
</evidence>
<comment type="caution">
    <text evidence="2">The sequence shown here is derived from an EMBL/GenBank/DDBJ whole genome shotgun (WGS) entry which is preliminary data.</text>
</comment>
<sequence length="89" mass="10385">MGQEAENETPVALRGESPQRVRKGLGKVDKSTTSKERQSIIHALLNRSRLYQQRTAFPRELLSHDMQKKKEQLCCRQPFRWDGQRTGDF</sequence>
<gene>
    <name evidence="2" type="ORF">AVEN_8281_1</name>
</gene>
<keyword evidence="3" id="KW-1185">Reference proteome</keyword>
<organism evidence="2 3">
    <name type="scientific">Araneus ventricosus</name>
    <name type="common">Orbweaver spider</name>
    <name type="synonym">Epeira ventricosa</name>
    <dbReference type="NCBI Taxonomy" id="182803"/>
    <lineage>
        <taxon>Eukaryota</taxon>
        <taxon>Metazoa</taxon>
        <taxon>Ecdysozoa</taxon>
        <taxon>Arthropoda</taxon>
        <taxon>Chelicerata</taxon>
        <taxon>Arachnida</taxon>
        <taxon>Araneae</taxon>
        <taxon>Araneomorphae</taxon>
        <taxon>Entelegynae</taxon>
        <taxon>Araneoidea</taxon>
        <taxon>Araneidae</taxon>
        <taxon>Araneus</taxon>
    </lineage>
</organism>
<dbReference type="EMBL" id="BGPR01000862">
    <property type="protein sequence ID" value="GBM38219.1"/>
    <property type="molecule type" value="Genomic_DNA"/>
</dbReference>
<feature type="compositionally biased region" description="Basic and acidic residues" evidence="1">
    <location>
        <begin position="26"/>
        <end position="36"/>
    </location>
</feature>
<dbReference type="Proteomes" id="UP000499080">
    <property type="component" value="Unassembled WGS sequence"/>
</dbReference>
<dbReference type="AlphaFoldDB" id="A0A4Y2FD18"/>
<reference evidence="2 3" key="1">
    <citation type="journal article" date="2019" name="Sci. Rep.">
        <title>Orb-weaving spider Araneus ventricosus genome elucidates the spidroin gene catalogue.</title>
        <authorList>
            <person name="Kono N."/>
            <person name="Nakamura H."/>
            <person name="Ohtoshi R."/>
            <person name="Moran D.A.P."/>
            <person name="Shinohara A."/>
            <person name="Yoshida Y."/>
            <person name="Fujiwara M."/>
            <person name="Mori M."/>
            <person name="Tomita M."/>
            <person name="Arakawa K."/>
        </authorList>
    </citation>
    <scope>NUCLEOTIDE SEQUENCE [LARGE SCALE GENOMIC DNA]</scope>
</reference>
<evidence type="ECO:0000256" key="1">
    <source>
        <dbReference type="SAM" id="MobiDB-lite"/>
    </source>
</evidence>